<proteinExistence type="predicted"/>
<dbReference type="InterPro" id="IPR000683">
    <property type="entry name" value="Gfo/Idh/MocA-like_OxRdtase_N"/>
</dbReference>
<dbReference type="Proteomes" id="UP000266301">
    <property type="component" value="Chromosome"/>
</dbReference>
<dbReference type="PANTHER" id="PTHR43249">
    <property type="entry name" value="UDP-N-ACETYL-2-AMINO-2-DEOXY-D-GLUCURONATE OXIDASE"/>
    <property type="match status" value="1"/>
</dbReference>
<name>A0A386H280_9CLOT</name>
<protein>
    <submittedName>
        <fullName evidence="3">Gfo/Idh/MocA family oxidoreductase</fullName>
    </submittedName>
</protein>
<dbReference type="GO" id="GO:0000166">
    <property type="term" value="F:nucleotide binding"/>
    <property type="evidence" value="ECO:0007669"/>
    <property type="project" value="InterPro"/>
</dbReference>
<dbReference type="OrthoDB" id="9815825at2"/>
<gene>
    <name evidence="3" type="ORF">D4Z93_04405</name>
</gene>
<dbReference type="InterPro" id="IPR055170">
    <property type="entry name" value="GFO_IDH_MocA-like_dom"/>
</dbReference>
<dbReference type="Gene3D" id="3.30.360.10">
    <property type="entry name" value="Dihydrodipicolinate Reductase, domain 2"/>
    <property type="match status" value="1"/>
</dbReference>
<dbReference type="AlphaFoldDB" id="A0A386H280"/>
<feature type="domain" description="Gfo/Idh/MocA-like oxidoreductase N-terminal" evidence="1">
    <location>
        <begin position="4"/>
        <end position="131"/>
    </location>
</feature>
<dbReference type="InterPro" id="IPR036291">
    <property type="entry name" value="NAD(P)-bd_dom_sf"/>
</dbReference>
<reference evidence="3 4" key="1">
    <citation type="journal article" date="2019" name="Int. J. Syst. Evol. Microbiol.">
        <title>Clostridium fermenticellae sp. nov., isolated from the mud in a fermentation cellar for the production of the Chinese liquor, baijiu.</title>
        <authorList>
            <person name="Xu P.X."/>
            <person name="Chai L.J."/>
            <person name="Qiu T."/>
            <person name="Zhang X.J."/>
            <person name="Lu Z.M."/>
            <person name="Xiao C."/>
            <person name="Wang S.T."/>
            <person name="Shen C.H."/>
            <person name="Shi J.S."/>
            <person name="Xu Z.H."/>
        </authorList>
    </citation>
    <scope>NUCLEOTIDE SEQUENCE [LARGE SCALE GENOMIC DNA]</scope>
    <source>
        <strain evidence="3 4">JN500901</strain>
    </source>
</reference>
<dbReference type="Gene3D" id="3.40.50.720">
    <property type="entry name" value="NAD(P)-binding Rossmann-like Domain"/>
    <property type="match status" value="1"/>
</dbReference>
<dbReference type="RefSeq" id="WP_119970727.1">
    <property type="nucleotide sequence ID" value="NZ_CP032416.1"/>
</dbReference>
<evidence type="ECO:0000313" key="3">
    <source>
        <dbReference type="EMBL" id="AYD39799.1"/>
    </source>
</evidence>
<accession>A0A386H280</accession>
<evidence type="ECO:0000313" key="4">
    <source>
        <dbReference type="Proteomes" id="UP000266301"/>
    </source>
</evidence>
<dbReference type="Pfam" id="PF01408">
    <property type="entry name" value="GFO_IDH_MocA"/>
    <property type="match status" value="1"/>
</dbReference>
<evidence type="ECO:0000259" key="2">
    <source>
        <dbReference type="Pfam" id="PF22725"/>
    </source>
</evidence>
<evidence type="ECO:0000259" key="1">
    <source>
        <dbReference type="Pfam" id="PF01408"/>
    </source>
</evidence>
<dbReference type="SUPFAM" id="SSF51735">
    <property type="entry name" value="NAD(P)-binding Rossmann-fold domains"/>
    <property type="match status" value="1"/>
</dbReference>
<feature type="domain" description="GFO/IDH/MocA-like oxidoreductase" evidence="2">
    <location>
        <begin position="139"/>
        <end position="263"/>
    </location>
</feature>
<keyword evidence="4" id="KW-1185">Reference proteome</keyword>
<dbReference type="InterPro" id="IPR052515">
    <property type="entry name" value="Gfo/Idh/MocA_Oxidoreductase"/>
</dbReference>
<dbReference type="SUPFAM" id="SSF55347">
    <property type="entry name" value="Glyceraldehyde-3-phosphate dehydrogenase-like, C-terminal domain"/>
    <property type="match status" value="1"/>
</dbReference>
<dbReference type="EMBL" id="CP032416">
    <property type="protein sequence ID" value="AYD39799.1"/>
    <property type="molecule type" value="Genomic_DNA"/>
</dbReference>
<dbReference type="KEGG" id="cfer:D4Z93_04405"/>
<dbReference type="Pfam" id="PF22725">
    <property type="entry name" value="GFO_IDH_MocA_C3"/>
    <property type="match status" value="1"/>
</dbReference>
<dbReference type="PANTHER" id="PTHR43249:SF1">
    <property type="entry name" value="D-GLUCOSIDE 3-DEHYDROGENASE"/>
    <property type="match status" value="1"/>
</dbReference>
<sequence>MKKLKFAIIGCGRISYKHIEALASNKEEAQLAAVCDINLDKAEAKKQEYIDKMGKACDVNVYKDYKEMLEKENVDVVTVATESGYHPEIAVYCMNQRKHVICEKPMALSIEDADNMIETAEKNNVKLCVSHQNRFNKPIQKLRKAIEQNRFGRLINGTARILWNRNMGYYTQAPWRGTWELDGGTLMNQCIHDIDLLQWMMGGEIDSVYSECDTFLRDIEAEDFGAVIIRFKNGSIGIIEGSACVYPKNLEETLSIFGENGAVCIGGLAVNKIETWRFADAKEDEEERILSEQEGDPDTVYGFGHIPLFKDMIDAINYDRQPLVSGKEGKKGMSIILAAYKSRLTGMPVKFPLEKFSTMEMKGIKKIHE</sequence>
<organism evidence="3 4">
    <name type="scientific">Clostridium fermenticellae</name>
    <dbReference type="NCBI Taxonomy" id="2068654"/>
    <lineage>
        <taxon>Bacteria</taxon>
        <taxon>Bacillati</taxon>
        <taxon>Bacillota</taxon>
        <taxon>Clostridia</taxon>
        <taxon>Eubacteriales</taxon>
        <taxon>Clostridiaceae</taxon>
        <taxon>Clostridium</taxon>
    </lineage>
</organism>